<dbReference type="EMBL" id="CM000833">
    <property type="protein sequence ID" value="EET04817.1"/>
    <property type="molecule type" value="Genomic_DNA"/>
</dbReference>
<reference evidence="2" key="1">
    <citation type="submission" date="2009-05" db="EMBL/GenBank/DDBJ databases">
        <authorList>
            <person name="Harkins D.M."/>
            <person name="DeShazer D."/>
            <person name="Woods D.E."/>
            <person name="Brinkac L.M."/>
            <person name="Brown K.A."/>
            <person name="Hung G.C."/>
            <person name="Tuanyok A."/>
            <person name="Zhang B."/>
            <person name="Nierman W.C."/>
        </authorList>
    </citation>
    <scope>NUCLEOTIDE SEQUENCE [LARGE SCALE GENOMIC DNA]</scope>
    <source>
        <strain evidence="2">1710a</strain>
    </source>
</reference>
<proteinExistence type="predicted"/>
<dbReference type="HOGENOM" id="CLU_3213499_0_0_4"/>
<dbReference type="AlphaFoldDB" id="A0A0E1W558"/>
<name>A0A0E1W558_BURPE</name>
<organism evidence="2">
    <name type="scientific">Burkholderia pseudomallei 1710a</name>
    <dbReference type="NCBI Taxonomy" id="320371"/>
    <lineage>
        <taxon>Bacteria</taxon>
        <taxon>Pseudomonadati</taxon>
        <taxon>Pseudomonadota</taxon>
        <taxon>Betaproteobacteria</taxon>
        <taxon>Burkholderiales</taxon>
        <taxon>Burkholderiaceae</taxon>
        <taxon>Burkholderia</taxon>
        <taxon>pseudomallei group</taxon>
    </lineage>
</organism>
<evidence type="ECO:0000313" key="2">
    <source>
        <dbReference type="EMBL" id="EET04817.1"/>
    </source>
</evidence>
<sequence>MRDPPPAAHGVGRRGPSGVGSRESRVGAARGRRSPPVARAR</sequence>
<gene>
    <name evidence="2" type="ORF">BURPS1710A_A0646</name>
</gene>
<dbReference type="Proteomes" id="UP000001812">
    <property type="component" value="Chromosome II"/>
</dbReference>
<feature type="region of interest" description="Disordered" evidence="1">
    <location>
        <begin position="1"/>
        <end position="41"/>
    </location>
</feature>
<protein>
    <submittedName>
        <fullName evidence="2">Uncharacterized protein</fullName>
    </submittedName>
</protein>
<evidence type="ECO:0000256" key="1">
    <source>
        <dbReference type="SAM" id="MobiDB-lite"/>
    </source>
</evidence>
<accession>A0A0E1W558</accession>